<name>A0A0H3FF37_RAHSY</name>
<evidence type="ECO:0000259" key="8">
    <source>
        <dbReference type="Pfam" id="PF00933"/>
    </source>
</evidence>
<dbReference type="Pfam" id="PF00933">
    <property type="entry name" value="Glyco_hydro_3"/>
    <property type="match status" value="1"/>
</dbReference>
<protein>
    <recommendedName>
        <fullName evidence="3">beta-glucosidase</fullName>
        <ecNumber evidence="3">3.2.1.21</ecNumber>
    </recommendedName>
</protein>
<dbReference type="InterPro" id="IPR036962">
    <property type="entry name" value="Glyco_hydro_3_N_sf"/>
</dbReference>
<dbReference type="RefSeq" id="WP_013575284.1">
    <property type="nucleotide sequence ID" value="NC_015061.1"/>
</dbReference>
<dbReference type="SUPFAM" id="SSF51445">
    <property type="entry name" value="(Trans)glycosidases"/>
    <property type="match status" value="1"/>
</dbReference>
<dbReference type="GO" id="GO:0009251">
    <property type="term" value="P:glucan catabolic process"/>
    <property type="evidence" value="ECO:0007669"/>
    <property type="project" value="TreeGrafter"/>
</dbReference>
<feature type="domain" description="Glycoside hydrolase family 3 N-terminal" evidence="8">
    <location>
        <begin position="102"/>
        <end position="439"/>
    </location>
</feature>
<gene>
    <name evidence="9" type="ordered locus">Rahaq_1966</name>
</gene>
<evidence type="ECO:0000256" key="4">
    <source>
        <dbReference type="ARBA" id="ARBA00022729"/>
    </source>
</evidence>
<dbReference type="InterPro" id="IPR001764">
    <property type="entry name" value="Glyco_hydro_3_N"/>
</dbReference>
<dbReference type="SUPFAM" id="SSF52279">
    <property type="entry name" value="Beta-D-glucan exohydrolase, C-terminal domain"/>
    <property type="match status" value="1"/>
</dbReference>
<evidence type="ECO:0000256" key="2">
    <source>
        <dbReference type="ARBA" id="ARBA00005336"/>
    </source>
</evidence>
<keyword evidence="6" id="KW-0326">Glycosidase</keyword>
<keyword evidence="5 9" id="KW-0378">Hydrolase</keyword>
<dbReference type="EC" id="3.2.1.21" evidence="3"/>
<proteinExistence type="inferred from homology"/>
<dbReference type="HOGENOM" id="CLU_004542_8_2_6"/>
<comment type="catalytic activity">
    <reaction evidence="1">
        <text>Hydrolysis of terminal, non-reducing beta-D-glucosyl residues with release of beta-D-glucose.</text>
        <dbReference type="EC" id="3.2.1.21"/>
    </reaction>
</comment>
<dbReference type="Proteomes" id="UP000007257">
    <property type="component" value="Chromosome"/>
</dbReference>
<accession>A0A0H3FF37</accession>
<evidence type="ECO:0000256" key="1">
    <source>
        <dbReference type="ARBA" id="ARBA00000448"/>
    </source>
</evidence>
<reference evidence="10" key="1">
    <citation type="submission" date="2011-01" db="EMBL/GenBank/DDBJ databases">
        <title>Complete sequence of chromosome of Rahnella sp. Y9602.</title>
        <authorList>
            <consortium name="US DOE Joint Genome Institute"/>
            <person name="Lucas S."/>
            <person name="Copeland A."/>
            <person name="Lapidus A."/>
            <person name="Cheng J.-F."/>
            <person name="Goodwin L."/>
            <person name="Pitluck S."/>
            <person name="Lu M."/>
            <person name="Detter J.C."/>
            <person name="Han C."/>
            <person name="Tapia R."/>
            <person name="Land M."/>
            <person name="Hauser L."/>
            <person name="Kyrpides N."/>
            <person name="Ivanova N."/>
            <person name="Ovchinnikova G."/>
            <person name="Pagani I."/>
            <person name="Sobecky P.A."/>
            <person name="Martinez R.J."/>
            <person name="Woyke T."/>
        </authorList>
    </citation>
    <scope>NUCLEOTIDE SEQUENCE [LARGE SCALE GENOMIC DNA]</scope>
    <source>
        <strain evidence="10">Y9602</strain>
    </source>
</reference>
<dbReference type="Gene3D" id="3.20.20.300">
    <property type="entry name" value="Glycoside hydrolase, family 3, N-terminal domain"/>
    <property type="match status" value="1"/>
</dbReference>
<dbReference type="eggNOG" id="COG1472">
    <property type="taxonomic scope" value="Bacteria"/>
</dbReference>
<dbReference type="EMBL" id="CP002505">
    <property type="protein sequence ID" value="ADW73582.1"/>
    <property type="molecule type" value="Genomic_DNA"/>
</dbReference>
<dbReference type="AlphaFoldDB" id="A0A0H3FF37"/>
<sequence length="653" mass="71202" precursor="true">MKIKPLSLAVAALLLSSPSVFAADNQPELSQREVTLLTVDGLQFKDLDHSGKLEPYEDWRLTPEERAADLVKRMTLEEKAGVMMHGSAPTANSPIGAGTHYDMAAAEKMIAGAKVNSLITRLSANDPAMMAEENNKLQQIAEKTRLGIPVTVSSDPRNSFEYLVGASTSSGKFTRWPETLGLAAIGNEKLTRRYADIVRQEYLAVGIREALSPQADLATEPRWARISGTFGEDPTRVHNMVRGYIEGMQNGPDGLNQGSVISVVKHWVGYGAAENGFDSHNVYGKNAVFPGNNLKEHIYPFTGAFEAKVASVMPTYSILKNVSVDGKPLEQVGAGFSHQLLTDILRGQYGFKGVILSDWLITSNCENECLNGSPEGKEPVPGGMSWGVENLTPQQRFVKAVLAGVDQFGGVTDSQLLVSAVHEKQLTEQRLDESVVRILEQKFQTGLFENPYVDVQKATQTVGRADWQKEANSAQGHSLVLLQNTDDVLPLKKGKKIWLYGIAPQAATAAGFTVVDAPEKADIALIRAHAPYEQPHKAWFFGKRHHEGSLAFTGDNADYQAIVKASKAVPTIVTVYLDRPAILTNVKDKAKVIIGNFGVSDTVLFTRLTSTEAYTGKLPFELPSSEEAVLRQQSDMPHDSENPLFDIGFGLAR</sequence>
<reference evidence="9 10" key="2">
    <citation type="journal article" date="2012" name="J. Bacteriol.">
        <title>Complete Genome Sequence of Rahnella sp. Strain Y9602, a Gammaproteobacterium Isolate from Metal- and Radionuclide-Contaminated Soil.</title>
        <authorList>
            <person name="Martinez R.J."/>
            <person name="Bruce D."/>
            <person name="Detter C."/>
            <person name="Goodwin L.A."/>
            <person name="Han J."/>
            <person name="Han C.S."/>
            <person name="Held B."/>
            <person name="Land M.L."/>
            <person name="Mikhailova N."/>
            <person name="Nolan M."/>
            <person name="Pennacchio L."/>
            <person name="Pitluck S."/>
            <person name="Tapia R."/>
            <person name="Woyke T."/>
            <person name="Sobecky P.A."/>
        </authorList>
    </citation>
    <scope>NUCLEOTIDE SEQUENCE [LARGE SCALE GENOMIC DNA]</scope>
    <source>
        <strain evidence="9 10">Y9602</strain>
    </source>
</reference>
<evidence type="ECO:0000313" key="9">
    <source>
        <dbReference type="EMBL" id="ADW73582.1"/>
    </source>
</evidence>
<dbReference type="PANTHER" id="PTHR30620:SF16">
    <property type="entry name" value="LYSOSOMAL BETA GLUCOSIDASE"/>
    <property type="match status" value="1"/>
</dbReference>
<evidence type="ECO:0000256" key="6">
    <source>
        <dbReference type="ARBA" id="ARBA00023295"/>
    </source>
</evidence>
<dbReference type="Gene3D" id="3.40.50.1700">
    <property type="entry name" value="Glycoside hydrolase family 3 C-terminal domain"/>
    <property type="match status" value="1"/>
</dbReference>
<dbReference type="OrthoDB" id="9781691at2"/>
<evidence type="ECO:0000256" key="7">
    <source>
        <dbReference type="SAM" id="SignalP"/>
    </source>
</evidence>
<dbReference type="GO" id="GO:0008422">
    <property type="term" value="F:beta-glucosidase activity"/>
    <property type="evidence" value="ECO:0007669"/>
    <property type="project" value="UniProtKB-EC"/>
</dbReference>
<dbReference type="InterPro" id="IPR036881">
    <property type="entry name" value="Glyco_hydro_3_C_sf"/>
</dbReference>
<dbReference type="PRINTS" id="PR00133">
    <property type="entry name" value="GLHYDRLASE3"/>
</dbReference>
<comment type="similarity">
    <text evidence="2">Belongs to the glycosyl hydrolase 3 family.</text>
</comment>
<feature type="chain" id="PRO_5002608931" description="beta-glucosidase" evidence="7">
    <location>
        <begin position="23"/>
        <end position="653"/>
    </location>
</feature>
<evidence type="ECO:0000256" key="3">
    <source>
        <dbReference type="ARBA" id="ARBA00012744"/>
    </source>
</evidence>
<keyword evidence="4 7" id="KW-0732">Signal</keyword>
<evidence type="ECO:0000313" key="10">
    <source>
        <dbReference type="Proteomes" id="UP000007257"/>
    </source>
</evidence>
<dbReference type="KEGG" id="rah:Rahaq_1966"/>
<dbReference type="PANTHER" id="PTHR30620">
    <property type="entry name" value="PERIPLASMIC BETA-GLUCOSIDASE-RELATED"/>
    <property type="match status" value="1"/>
</dbReference>
<dbReference type="InterPro" id="IPR051915">
    <property type="entry name" value="Cellulose_Degrad_GH3"/>
</dbReference>
<dbReference type="InterPro" id="IPR017853">
    <property type="entry name" value="GH"/>
</dbReference>
<feature type="signal peptide" evidence="7">
    <location>
        <begin position="1"/>
        <end position="22"/>
    </location>
</feature>
<organism evidence="9 10">
    <name type="scientific">Rahnella sp. (strain Y9602)</name>
    <dbReference type="NCBI Taxonomy" id="2703885"/>
    <lineage>
        <taxon>Bacteria</taxon>
        <taxon>Pseudomonadati</taxon>
        <taxon>Pseudomonadota</taxon>
        <taxon>Gammaproteobacteria</taxon>
        <taxon>Enterobacterales</taxon>
        <taxon>Yersiniaceae</taxon>
        <taxon>Rahnella</taxon>
    </lineage>
</organism>
<evidence type="ECO:0000256" key="5">
    <source>
        <dbReference type="ARBA" id="ARBA00022801"/>
    </source>
</evidence>